<keyword evidence="4 8" id="KW-0812">Transmembrane</keyword>
<evidence type="ECO:0000256" key="6">
    <source>
        <dbReference type="ARBA" id="ARBA00023136"/>
    </source>
</evidence>
<dbReference type="NCBIfam" id="TIGR03025">
    <property type="entry name" value="EPS_sugtrans"/>
    <property type="match status" value="1"/>
</dbReference>
<dbReference type="EMBL" id="VKHT01001111">
    <property type="protein sequence ID" value="MBB0246783.1"/>
    <property type="molecule type" value="Genomic_DNA"/>
</dbReference>
<evidence type="ECO:0000259" key="9">
    <source>
        <dbReference type="Pfam" id="PF02397"/>
    </source>
</evidence>
<comment type="subcellular location">
    <subcellularLocation>
        <location evidence="1">Membrane</location>
        <topology evidence="1">Multi-pass membrane protein</topology>
    </subcellularLocation>
</comment>
<keyword evidence="3 10" id="KW-0808">Transferase</keyword>
<evidence type="ECO:0000256" key="8">
    <source>
        <dbReference type="SAM" id="Phobius"/>
    </source>
</evidence>
<organism evidence="10 11">
    <name type="scientific">Streptomyces alkaliphilus</name>
    <dbReference type="NCBI Taxonomy" id="1472722"/>
    <lineage>
        <taxon>Bacteria</taxon>
        <taxon>Bacillati</taxon>
        <taxon>Actinomycetota</taxon>
        <taxon>Actinomycetes</taxon>
        <taxon>Kitasatosporales</taxon>
        <taxon>Streptomycetaceae</taxon>
        <taxon>Streptomyces</taxon>
    </lineage>
</organism>
<proteinExistence type="inferred from homology"/>
<accession>A0A7W3TH80</accession>
<feature type="transmembrane region" description="Helical" evidence="8">
    <location>
        <begin position="70"/>
        <end position="88"/>
    </location>
</feature>
<dbReference type="PANTHER" id="PTHR30576:SF0">
    <property type="entry name" value="UNDECAPRENYL-PHOSPHATE N-ACETYLGALACTOSAMINYL 1-PHOSPHATE TRANSFERASE-RELATED"/>
    <property type="match status" value="1"/>
</dbReference>
<dbReference type="Pfam" id="PF02397">
    <property type="entry name" value="Bac_transf"/>
    <property type="match status" value="1"/>
</dbReference>
<comment type="similarity">
    <text evidence="2">Belongs to the bacterial sugar transferase family.</text>
</comment>
<gene>
    <name evidence="10" type="ORF">FNQ90_22345</name>
</gene>
<dbReference type="Proteomes" id="UP000538929">
    <property type="component" value="Unassembled WGS sequence"/>
</dbReference>
<dbReference type="InterPro" id="IPR003362">
    <property type="entry name" value="Bact_transf"/>
</dbReference>
<comment type="caution">
    <text evidence="10">The sequence shown here is derived from an EMBL/GenBank/DDBJ whole genome shotgun (WGS) entry which is preliminary data.</text>
</comment>
<keyword evidence="11" id="KW-1185">Reference proteome</keyword>
<evidence type="ECO:0000313" key="10">
    <source>
        <dbReference type="EMBL" id="MBB0246783.1"/>
    </source>
</evidence>
<keyword evidence="6 8" id="KW-0472">Membrane</keyword>
<feature type="transmembrane region" description="Helical" evidence="8">
    <location>
        <begin position="38"/>
        <end position="58"/>
    </location>
</feature>
<dbReference type="InterPro" id="IPR017475">
    <property type="entry name" value="EPS_sugar_tfrase"/>
</dbReference>
<feature type="region of interest" description="Disordered" evidence="7">
    <location>
        <begin position="134"/>
        <end position="159"/>
    </location>
</feature>
<evidence type="ECO:0000256" key="1">
    <source>
        <dbReference type="ARBA" id="ARBA00004141"/>
    </source>
</evidence>
<sequence>MPVGALLVVAAVVGVVGALHLAAGLHRPAPFASALEDLPRLLAHAVLAWCVGCALVVAFRPDAAPGARSLLLLITVHAVLAWAGRAAVLRARVRRARRNPRPTVVIGAGRPGRRIVAVLRDHPEYGLRPVARVTAGETASPTTSPPRAEETGDLPVVPPRPRELDRLIARHGPVDALFTHPPAGPDDTALLRRLWERGGVARLVEVDPAPHRHVPAGPGAARGAHLWGHPCYRLDPPPRRRAATAAKRSVDVLGAVLGLVLAAPLLVACALAVRLIDGPGVIFRQERVGRDGRPFVLYKFRTLRPGDDREAATRWSIADDLRMSRVGRVLRRTSLDELPQLWNVVRGEMSLVGPRPERPHFVERFGQAYPGYAERHRMPVGLTGLAQTSGLRGDTSIEDRARFDNHYIDTWSLWRDLRILARTAVECVRCKGA</sequence>
<feature type="transmembrane region" description="Helical" evidence="8">
    <location>
        <begin position="250"/>
        <end position="276"/>
    </location>
</feature>
<evidence type="ECO:0000313" key="11">
    <source>
        <dbReference type="Proteomes" id="UP000538929"/>
    </source>
</evidence>
<evidence type="ECO:0000256" key="3">
    <source>
        <dbReference type="ARBA" id="ARBA00022679"/>
    </source>
</evidence>
<feature type="transmembrane region" description="Helical" evidence="8">
    <location>
        <begin position="6"/>
        <end position="26"/>
    </location>
</feature>
<protein>
    <submittedName>
        <fullName evidence="10">Exopolysaccharide biosynthesis polyprenyl glycosylphosphotransferase</fullName>
    </submittedName>
</protein>
<evidence type="ECO:0000256" key="2">
    <source>
        <dbReference type="ARBA" id="ARBA00006464"/>
    </source>
</evidence>
<dbReference type="PANTHER" id="PTHR30576">
    <property type="entry name" value="COLANIC BIOSYNTHESIS UDP-GLUCOSE LIPID CARRIER TRANSFERASE"/>
    <property type="match status" value="1"/>
</dbReference>
<evidence type="ECO:0000256" key="5">
    <source>
        <dbReference type="ARBA" id="ARBA00022989"/>
    </source>
</evidence>
<feature type="domain" description="Bacterial sugar transferase" evidence="9">
    <location>
        <begin position="247"/>
        <end position="427"/>
    </location>
</feature>
<name>A0A7W3TH80_9ACTN</name>
<dbReference type="AlphaFoldDB" id="A0A7W3TH80"/>
<dbReference type="GO" id="GO:0016780">
    <property type="term" value="F:phosphotransferase activity, for other substituted phosphate groups"/>
    <property type="evidence" value="ECO:0007669"/>
    <property type="project" value="TreeGrafter"/>
</dbReference>
<dbReference type="GO" id="GO:0016020">
    <property type="term" value="C:membrane"/>
    <property type="evidence" value="ECO:0007669"/>
    <property type="project" value="UniProtKB-SubCell"/>
</dbReference>
<keyword evidence="5 8" id="KW-1133">Transmembrane helix</keyword>
<evidence type="ECO:0000256" key="4">
    <source>
        <dbReference type="ARBA" id="ARBA00022692"/>
    </source>
</evidence>
<reference evidence="11" key="1">
    <citation type="submission" date="2019-10" db="EMBL/GenBank/DDBJ databases">
        <title>Streptomyces sp. nov., a novel actinobacterium isolated from alkaline environment.</title>
        <authorList>
            <person name="Golinska P."/>
        </authorList>
    </citation>
    <scope>NUCLEOTIDE SEQUENCE [LARGE SCALE GENOMIC DNA]</scope>
    <source>
        <strain evidence="11">DSM 42118</strain>
    </source>
</reference>
<evidence type="ECO:0000256" key="7">
    <source>
        <dbReference type="SAM" id="MobiDB-lite"/>
    </source>
</evidence>